<dbReference type="FunFam" id="2.60.120.290:FF:000013">
    <property type="entry name" value="Membrane frizzled-related protein"/>
    <property type="match status" value="1"/>
</dbReference>
<dbReference type="SUPFAM" id="SSF57440">
    <property type="entry name" value="Kringle-like"/>
    <property type="match status" value="4"/>
</dbReference>
<dbReference type="Gene3D" id="2.60.120.290">
    <property type="entry name" value="Spermadhesin, CUB domain"/>
    <property type="match status" value="2"/>
</dbReference>
<dbReference type="InterPro" id="IPR000859">
    <property type="entry name" value="CUB_dom"/>
</dbReference>
<feature type="compositionally biased region" description="Pro residues" evidence="4">
    <location>
        <begin position="455"/>
        <end position="493"/>
    </location>
</feature>
<dbReference type="FunFam" id="2.60.120.290:FF:000005">
    <property type="entry name" value="Procollagen C-endopeptidase enhancer 1"/>
    <property type="match status" value="1"/>
</dbReference>
<evidence type="ECO:0000256" key="3">
    <source>
        <dbReference type="PROSITE-ProRule" id="PRU00479"/>
    </source>
</evidence>
<dbReference type="SUPFAM" id="SSF49854">
    <property type="entry name" value="Spermadhesin, CUB domain"/>
    <property type="match status" value="2"/>
</dbReference>
<feature type="domain" description="Fibronectin type-II" evidence="7">
    <location>
        <begin position="16"/>
        <end position="60"/>
    </location>
</feature>
<evidence type="ECO:0000256" key="2">
    <source>
        <dbReference type="ARBA" id="ARBA00023157"/>
    </source>
</evidence>
<dbReference type="CDD" id="cd00041">
    <property type="entry name" value="CUB"/>
    <property type="match status" value="2"/>
</dbReference>
<dbReference type="Gene3D" id="2.10.10.10">
    <property type="entry name" value="Fibronectin, type II, collagen-binding"/>
    <property type="match status" value="4"/>
</dbReference>
<dbReference type="EMBL" id="GG666708">
    <property type="protein sequence ID" value="EEN42889.1"/>
    <property type="molecule type" value="Genomic_DNA"/>
</dbReference>
<sequence>MAQFLFIAVLALAASAKGQDCVFPFTYGGTTYHSCTSASSTGFWCSFDAVYSGGWRWCDERECTFPFIYNGQTFTTCALGGGLSSNWCSLDAVYDGNYVSCSDDHVIVDPLEDKPEACHFPFEYQGQTYTTCTLENSSELWCSLDAVYDGNYKYCGEEECVFPFNYNGESYSQCVDIENNGGWCSLDHNYQGNQVSCAVQPCSETINKDHGTLHSPNYPNSYNHDMDCSYIFPARGGTVFLEFQDFALETGAAAFGMCEFDYVEIFTGDRSLGTWCGNHGPTNITSNEDVTIHMSTDGSIATRGWKLKFTVEGATPFGPGLEECGGQLHGHHGEVESPGFPVAYHNDIDCTWTLEARHSGVVLEFTDFDLEKPGEYQGCTYDFVEIYNGLNRVGRFCGSSPPPTNTYYAERVSIRFKTDQHTVARGFRFNWTYLHAETTPELPTTPEKATTPEPEINPGPATTPEPEINPEPATTPEPEINPEPATTPEPEINPGPGTTPESGTAPVIAHTHKE</sequence>
<dbReference type="AlphaFoldDB" id="C3ZX60"/>
<feature type="chain" id="PRO_5002936978" evidence="5">
    <location>
        <begin position="19"/>
        <end position="514"/>
    </location>
</feature>
<protein>
    <submittedName>
        <fullName evidence="8">Uncharacterized protein</fullName>
    </submittedName>
</protein>
<evidence type="ECO:0000259" key="7">
    <source>
        <dbReference type="PROSITE" id="PS51092"/>
    </source>
</evidence>
<proteinExistence type="predicted"/>
<dbReference type="PANTHER" id="PTHR24251:SF50">
    <property type="entry name" value="ATTRACTIN-LIKE 1A"/>
    <property type="match status" value="1"/>
</dbReference>
<evidence type="ECO:0000256" key="1">
    <source>
        <dbReference type="ARBA" id="ARBA00022737"/>
    </source>
</evidence>
<dbReference type="InterPro" id="IPR000562">
    <property type="entry name" value="FN_type2_dom"/>
</dbReference>
<dbReference type="Pfam" id="PF00040">
    <property type="entry name" value="fn2"/>
    <property type="match status" value="4"/>
</dbReference>
<dbReference type="SMART" id="SM00059">
    <property type="entry name" value="FN2"/>
    <property type="match status" value="4"/>
</dbReference>
<name>C3ZX60_BRAFL</name>
<gene>
    <name evidence="8" type="ORF">BRAFLDRAFT_129826</name>
</gene>
<feature type="domain" description="Fibronectin type-II" evidence="7">
    <location>
        <begin position="155"/>
        <end position="204"/>
    </location>
</feature>
<feature type="region of interest" description="Disordered" evidence="4">
    <location>
        <begin position="438"/>
        <end position="514"/>
    </location>
</feature>
<dbReference type="InterPro" id="IPR036943">
    <property type="entry name" value="FN_type2_sf"/>
</dbReference>
<feature type="compositionally biased region" description="Low complexity" evidence="4">
    <location>
        <begin position="438"/>
        <end position="454"/>
    </location>
</feature>
<reference evidence="8" key="1">
    <citation type="journal article" date="2008" name="Nature">
        <title>The amphioxus genome and the evolution of the chordate karyotype.</title>
        <authorList>
            <consortium name="US DOE Joint Genome Institute (JGI-PGF)"/>
            <person name="Putnam N.H."/>
            <person name="Butts T."/>
            <person name="Ferrier D.E.K."/>
            <person name="Furlong R.F."/>
            <person name="Hellsten U."/>
            <person name="Kawashima T."/>
            <person name="Robinson-Rechavi M."/>
            <person name="Shoguchi E."/>
            <person name="Terry A."/>
            <person name="Yu J.-K."/>
            <person name="Benito-Gutierrez E.L."/>
            <person name="Dubchak I."/>
            <person name="Garcia-Fernandez J."/>
            <person name="Gibson-Brown J.J."/>
            <person name="Grigoriev I.V."/>
            <person name="Horton A.C."/>
            <person name="de Jong P.J."/>
            <person name="Jurka J."/>
            <person name="Kapitonov V.V."/>
            <person name="Kohara Y."/>
            <person name="Kuroki Y."/>
            <person name="Lindquist E."/>
            <person name="Lucas S."/>
            <person name="Osoegawa K."/>
            <person name="Pennacchio L.A."/>
            <person name="Salamov A.A."/>
            <person name="Satou Y."/>
            <person name="Sauka-Spengler T."/>
            <person name="Schmutz J."/>
            <person name="Shin-I T."/>
            <person name="Toyoda A."/>
            <person name="Bronner-Fraser M."/>
            <person name="Fujiyama A."/>
            <person name="Holland L.Z."/>
            <person name="Holland P.W.H."/>
            <person name="Satoh N."/>
            <person name="Rokhsar D.S."/>
        </authorList>
    </citation>
    <scope>NUCLEOTIDE SEQUENCE [LARGE SCALE GENOMIC DNA]</scope>
    <source>
        <strain evidence="8">S238N-H82</strain>
        <tissue evidence="8">Testes</tissue>
    </source>
</reference>
<evidence type="ECO:0000256" key="4">
    <source>
        <dbReference type="SAM" id="MobiDB-lite"/>
    </source>
</evidence>
<keyword evidence="5" id="KW-0732">Signal</keyword>
<dbReference type="InterPro" id="IPR013806">
    <property type="entry name" value="Kringle-like"/>
</dbReference>
<dbReference type="PROSITE" id="PS01180">
    <property type="entry name" value="CUB"/>
    <property type="match status" value="2"/>
</dbReference>
<dbReference type="PANTHER" id="PTHR24251">
    <property type="entry name" value="OVOCHYMASE-RELATED"/>
    <property type="match status" value="1"/>
</dbReference>
<dbReference type="Pfam" id="PF00431">
    <property type="entry name" value="CUB"/>
    <property type="match status" value="2"/>
</dbReference>
<accession>C3ZX60</accession>
<feature type="domain" description="CUB" evidence="6">
    <location>
        <begin position="324"/>
        <end position="434"/>
    </location>
</feature>
<dbReference type="SMART" id="SM00042">
    <property type="entry name" value="CUB"/>
    <property type="match status" value="2"/>
</dbReference>
<feature type="domain" description="Fibronectin type-II" evidence="7">
    <location>
        <begin position="113"/>
        <end position="157"/>
    </location>
</feature>
<feature type="domain" description="CUB" evidence="6">
    <location>
        <begin position="202"/>
        <end position="312"/>
    </location>
</feature>
<keyword evidence="2" id="KW-1015">Disulfide bond</keyword>
<evidence type="ECO:0000313" key="8">
    <source>
        <dbReference type="EMBL" id="EEN42889.1"/>
    </source>
</evidence>
<comment type="caution">
    <text evidence="3">Lacks conserved residue(s) required for the propagation of feature annotation.</text>
</comment>
<dbReference type="InterPro" id="IPR035914">
    <property type="entry name" value="Sperma_CUB_dom_sf"/>
</dbReference>
<keyword evidence="1" id="KW-0677">Repeat</keyword>
<feature type="domain" description="Fibronectin type-II" evidence="7">
    <location>
        <begin position="58"/>
        <end position="103"/>
    </location>
</feature>
<dbReference type="InParanoid" id="C3ZX60"/>
<feature type="signal peptide" evidence="5">
    <location>
        <begin position="1"/>
        <end position="18"/>
    </location>
</feature>
<evidence type="ECO:0000259" key="6">
    <source>
        <dbReference type="PROSITE" id="PS01180"/>
    </source>
</evidence>
<dbReference type="eggNOG" id="KOG1565">
    <property type="taxonomic scope" value="Eukaryota"/>
</dbReference>
<dbReference type="PROSITE" id="PS51092">
    <property type="entry name" value="FN2_2"/>
    <property type="match status" value="4"/>
</dbReference>
<organism>
    <name type="scientific">Branchiostoma floridae</name>
    <name type="common">Florida lancelet</name>
    <name type="synonym">Amphioxus</name>
    <dbReference type="NCBI Taxonomy" id="7739"/>
    <lineage>
        <taxon>Eukaryota</taxon>
        <taxon>Metazoa</taxon>
        <taxon>Chordata</taxon>
        <taxon>Cephalochordata</taxon>
        <taxon>Leptocardii</taxon>
        <taxon>Amphioxiformes</taxon>
        <taxon>Branchiostomatidae</taxon>
        <taxon>Branchiostoma</taxon>
    </lineage>
</organism>
<evidence type="ECO:0000256" key="5">
    <source>
        <dbReference type="SAM" id="SignalP"/>
    </source>
</evidence>